<keyword evidence="1" id="KW-1133">Transmembrane helix</keyword>
<name>A0A2P2JBV8_RHIMU</name>
<keyword evidence="1" id="KW-0472">Membrane</keyword>
<accession>A0A2P2JBV8</accession>
<organism evidence="2">
    <name type="scientific">Rhizophora mucronata</name>
    <name type="common">Asiatic mangrove</name>
    <dbReference type="NCBI Taxonomy" id="61149"/>
    <lineage>
        <taxon>Eukaryota</taxon>
        <taxon>Viridiplantae</taxon>
        <taxon>Streptophyta</taxon>
        <taxon>Embryophyta</taxon>
        <taxon>Tracheophyta</taxon>
        <taxon>Spermatophyta</taxon>
        <taxon>Magnoliopsida</taxon>
        <taxon>eudicotyledons</taxon>
        <taxon>Gunneridae</taxon>
        <taxon>Pentapetalae</taxon>
        <taxon>rosids</taxon>
        <taxon>fabids</taxon>
        <taxon>Malpighiales</taxon>
        <taxon>Rhizophoraceae</taxon>
        <taxon>Rhizophora</taxon>
    </lineage>
</organism>
<dbReference type="AlphaFoldDB" id="A0A2P2JBV8"/>
<evidence type="ECO:0000256" key="1">
    <source>
        <dbReference type="SAM" id="Phobius"/>
    </source>
</evidence>
<feature type="transmembrane region" description="Helical" evidence="1">
    <location>
        <begin position="6"/>
        <end position="30"/>
    </location>
</feature>
<proteinExistence type="predicted"/>
<dbReference type="EMBL" id="GGEC01010459">
    <property type="protein sequence ID" value="MBW90942.1"/>
    <property type="molecule type" value="Transcribed_RNA"/>
</dbReference>
<evidence type="ECO:0000313" key="2">
    <source>
        <dbReference type="EMBL" id="MBW90942.1"/>
    </source>
</evidence>
<reference evidence="2" key="1">
    <citation type="submission" date="2018-02" db="EMBL/GenBank/DDBJ databases">
        <title>Rhizophora mucronata_Transcriptome.</title>
        <authorList>
            <person name="Meera S.P."/>
            <person name="Sreeshan A."/>
            <person name="Augustine A."/>
        </authorList>
    </citation>
    <scope>NUCLEOTIDE SEQUENCE</scope>
    <source>
        <tissue evidence="2">Leaf</tissue>
    </source>
</reference>
<keyword evidence="1" id="KW-0812">Transmembrane</keyword>
<sequence length="40" mass="4709">MRTGVLLLKVFSFCCLLNYHLLSVTFFHSLRIWASFSLMI</sequence>
<protein>
    <submittedName>
        <fullName evidence="2">Uncharacterized protein</fullName>
    </submittedName>
</protein>